<feature type="region of interest" description="Disordered" evidence="1">
    <location>
        <begin position="44"/>
        <end position="116"/>
    </location>
</feature>
<sequence>MMAFFNGRKKSKIALAVILIFTLIAVYTAPVSVFAEDLDGTGEQQVVEQTQSDLLDDPSGDGGDGEEVVLEDSDDAIIEDGSDDGEEGTTPEAILDDETSGPAITDEDKELDDEEENSLIPGEMMLTMAAPMLIESAKVTPSGLGISPKGYEQDKLKDLSLDDYLEYKIGPKNDGVYEDNAKNSEFKVRLTFNADKTMVNWSLVDSPSKAYQVKYVIVKGQGTEHNNVYSYLDVNASGDRKLMAALDNQDRVSLINHITFYFEEVEAYNISLEKSVKETASPGETVEYTFVITNTGAKELKNIKLKDPLLGSSGSDIIKTYDKLGAGKSKTFTKNYRIPKSYSETTLNNTAEVAGQYGEDGVVSATDSAVITIMPEYAISLEKTASVTEASPGDEVTYTLTVTNTGQKNLGYIILSDPKLGKEWKKVIITDLGKGETASFSAITHKIPDNAVFPYVNTAKLIGFAEKPSDNVLGSILTLIDNNVFELPPWLLNLLKLIGIDLNEIVKATATVTITQSNGNEEPPQPTVKNYTVNYMVTGSSITVAAIQSGSTTGSSFVVSPPAIQPEYVTYVPVGKTGPGVLNDDGSVTFNFDAGETNYNTTVWYEEESNVEYPTFHYSVYYMARNEQYVADPIPNTTTTGSSVILTPTLYGAYSNYEPKEIEGAEGTIATNGSITVSFSVEDDMEGYIITVWYEKKTVTSETNPPLRGSVTLRDEEIPAAPIPTEELALDDQLILDDAIPAGALPKTGGIPGLLLYGIGALLAGSGFAIKRKSQK</sequence>
<evidence type="ECO:0000313" key="5">
    <source>
        <dbReference type="Proteomes" id="UP000675664"/>
    </source>
</evidence>
<evidence type="ECO:0000259" key="3">
    <source>
        <dbReference type="Pfam" id="PF24346"/>
    </source>
</evidence>
<reference evidence="4" key="1">
    <citation type="submission" date="2021-04" db="EMBL/GenBank/DDBJ databases">
        <title>Sinoanaerobacter chloroacetimidivorans sp. nov., an obligate anaerobic bacterium isolated from anaerobic sludge.</title>
        <authorList>
            <person name="Bao Y."/>
        </authorList>
    </citation>
    <scope>NUCLEOTIDE SEQUENCE</scope>
    <source>
        <strain evidence="4">BAD-6</strain>
    </source>
</reference>
<dbReference type="NCBIfam" id="TIGR01167">
    <property type="entry name" value="LPXTG_anchor"/>
    <property type="match status" value="1"/>
</dbReference>
<evidence type="ECO:0000256" key="2">
    <source>
        <dbReference type="SAM" id="Phobius"/>
    </source>
</evidence>
<accession>A0A8J7W1V9</accession>
<name>A0A8J7W1V9_9FIRM</name>
<dbReference type="InterPro" id="IPR047589">
    <property type="entry name" value="DUF11_rpt"/>
</dbReference>
<organism evidence="4 5">
    <name type="scientific">Sinanaerobacter chloroacetimidivorans</name>
    <dbReference type="NCBI Taxonomy" id="2818044"/>
    <lineage>
        <taxon>Bacteria</taxon>
        <taxon>Bacillati</taxon>
        <taxon>Bacillota</taxon>
        <taxon>Clostridia</taxon>
        <taxon>Peptostreptococcales</taxon>
        <taxon>Anaerovoracaceae</taxon>
        <taxon>Sinanaerobacter</taxon>
    </lineage>
</organism>
<feature type="domain" description="DUF7507" evidence="3">
    <location>
        <begin position="378"/>
        <end position="423"/>
    </location>
</feature>
<feature type="compositionally biased region" description="Acidic residues" evidence="1">
    <location>
        <begin position="54"/>
        <end position="116"/>
    </location>
</feature>
<dbReference type="InterPro" id="IPR055354">
    <property type="entry name" value="DUF7507"/>
</dbReference>
<proteinExistence type="predicted"/>
<dbReference type="AlphaFoldDB" id="A0A8J7W1V9"/>
<feature type="transmembrane region" description="Helical" evidence="2">
    <location>
        <begin position="750"/>
        <end position="770"/>
    </location>
</feature>
<dbReference type="PANTHER" id="PTHR34819">
    <property type="entry name" value="LARGE CYSTEINE-RICH PERIPLASMIC PROTEIN OMCB"/>
    <property type="match status" value="1"/>
</dbReference>
<dbReference type="EMBL" id="JAGSND010000009">
    <property type="protein sequence ID" value="MBR0598866.1"/>
    <property type="molecule type" value="Genomic_DNA"/>
</dbReference>
<keyword evidence="2" id="KW-1133">Transmembrane helix</keyword>
<comment type="caution">
    <text evidence="4">The sequence shown here is derived from an EMBL/GenBank/DDBJ whole genome shotgun (WGS) entry which is preliminary data.</text>
</comment>
<dbReference type="PANTHER" id="PTHR34819:SF3">
    <property type="entry name" value="CELL SURFACE PROTEIN"/>
    <property type="match status" value="1"/>
</dbReference>
<dbReference type="InterPro" id="IPR051172">
    <property type="entry name" value="Chlamydia_OmcB"/>
</dbReference>
<evidence type="ECO:0000313" key="4">
    <source>
        <dbReference type="EMBL" id="MBR0598866.1"/>
    </source>
</evidence>
<dbReference type="RefSeq" id="WP_227018995.1">
    <property type="nucleotide sequence ID" value="NZ_JAGSND010000009.1"/>
</dbReference>
<dbReference type="Pfam" id="PF24346">
    <property type="entry name" value="DUF7507"/>
    <property type="match status" value="2"/>
</dbReference>
<gene>
    <name evidence="4" type="ORF">KCX82_13325</name>
</gene>
<feature type="domain" description="DUF7507" evidence="3">
    <location>
        <begin position="269"/>
        <end position="363"/>
    </location>
</feature>
<keyword evidence="5" id="KW-1185">Reference proteome</keyword>
<evidence type="ECO:0000256" key="1">
    <source>
        <dbReference type="SAM" id="MobiDB-lite"/>
    </source>
</evidence>
<keyword evidence="2" id="KW-0812">Transmembrane</keyword>
<dbReference type="NCBIfam" id="TIGR01451">
    <property type="entry name" value="B_ant_repeat"/>
    <property type="match status" value="2"/>
</dbReference>
<dbReference type="Proteomes" id="UP000675664">
    <property type="component" value="Unassembled WGS sequence"/>
</dbReference>
<reference evidence="4" key="2">
    <citation type="submission" date="2021-04" db="EMBL/GenBank/DDBJ databases">
        <authorList>
            <person name="Liu J."/>
        </authorList>
    </citation>
    <scope>NUCLEOTIDE SEQUENCE</scope>
    <source>
        <strain evidence="4">BAD-6</strain>
    </source>
</reference>
<keyword evidence="2" id="KW-0472">Membrane</keyword>
<protein>
    <submittedName>
        <fullName evidence="4">DUF11 domain-containing protein</fullName>
    </submittedName>
</protein>